<dbReference type="EMBL" id="QXFV01000287">
    <property type="protein sequence ID" value="KAE9042452.1"/>
    <property type="molecule type" value="Genomic_DNA"/>
</dbReference>
<name>A0A6A3N801_9STRA</name>
<evidence type="ECO:0000313" key="7">
    <source>
        <dbReference type="Proteomes" id="UP000435112"/>
    </source>
</evidence>
<evidence type="ECO:0000313" key="5">
    <source>
        <dbReference type="Proteomes" id="UP000429607"/>
    </source>
</evidence>
<protein>
    <recommendedName>
        <fullName evidence="8">Secreted protein</fullName>
    </recommendedName>
</protein>
<comment type="caution">
    <text evidence="2">The sequence shown here is derived from an EMBL/GenBank/DDBJ whole genome shotgun (WGS) entry which is preliminary data.</text>
</comment>
<feature type="signal peptide" evidence="1">
    <location>
        <begin position="1"/>
        <end position="19"/>
    </location>
</feature>
<dbReference type="AlphaFoldDB" id="A0A6A3N801"/>
<keyword evidence="6" id="KW-1185">Reference proteome</keyword>
<dbReference type="EMBL" id="QXFT01000291">
    <property type="protein sequence ID" value="KAE9348239.1"/>
    <property type="molecule type" value="Genomic_DNA"/>
</dbReference>
<evidence type="ECO:0000313" key="4">
    <source>
        <dbReference type="EMBL" id="KAE9348239.1"/>
    </source>
</evidence>
<feature type="chain" id="PRO_5036380199" description="Secreted protein" evidence="1">
    <location>
        <begin position="20"/>
        <end position="78"/>
    </location>
</feature>
<proteinExistence type="predicted"/>
<gene>
    <name evidence="3" type="ORF">PR001_g6174</name>
    <name evidence="2" type="ORF">PR002_g6342</name>
    <name evidence="4" type="ORF">PR003_g6509</name>
</gene>
<dbReference type="Proteomes" id="UP000435112">
    <property type="component" value="Unassembled WGS sequence"/>
</dbReference>
<organism evidence="2 7">
    <name type="scientific">Phytophthora rubi</name>
    <dbReference type="NCBI Taxonomy" id="129364"/>
    <lineage>
        <taxon>Eukaryota</taxon>
        <taxon>Sar</taxon>
        <taxon>Stramenopiles</taxon>
        <taxon>Oomycota</taxon>
        <taxon>Peronosporomycetes</taxon>
        <taxon>Peronosporales</taxon>
        <taxon>Peronosporaceae</taxon>
        <taxon>Phytophthora</taxon>
    </lineage>
</organism>
<evidence type="ECO:0000256" key="1">
    <source>
        <dbReference type="SAM" id="SignalP"/>
    </source>
</evidence>
<keyword evidence="1" id="KW-0732">Signal</keyword>
<evidence type="ECO:0000313" key="6">
    <source>
        <dbReference type="Proteomes" id="UP000434957"/>
    </source>
</evidence>
<evidence type="ECO:0000313" key="3">
    <source>
        <dbReference type="EMBL" id="KAE9042452.1"/>
    </source>
</evidence>
<dbReference type="EMBL" id="QXFU01000285">
    <property type="protein sequence ID" value="KAE9037830.1"/>
    <property type="molecule type" value="Genomic_DNA"/>
</dbReference>
<evidence type="ECO:0008006" key="8">
    <source>
        <dbReference type="Google" id="ProtNLM"/>
    </source>
</evidence>
<reference evidence="5 7" key="1">
    <citation type="submission" date="2018-09" db="EMBL/GenBank/DDBJ databases">
        <title>Genomic investigation of the strawberry pathogen Phytophthora fragariae indicates pathogenicity is determined by transcriptional variation in three key races.</title>
        <authorList>
            <person name="Adams T.M."/>
            <person name="Armitage A.D."/>
            <person name="Sobczyk M.K."/>
            <person name="Bates H.J."/>
            <person name="Dunwell J.M."/>
            <person name="Nellist C.F."/>
            <person name="Harrison R.J."/>
        </authorList>
    </citation>
    <scope>NUCLEOTIDE SEQUENCE [LARGE SCALE GENOMIC DNA]</scope>
    <source>
        <strain evidence="3 5">SCRP249</strain>
        <strain evidence="2 7">SCRP324</strain>
        <strain evidence="4 6">SCRP333</strain>
    </source>
</reference>
<dbReference type="Proteomes" id="UP000429607">
    <property type="component" value="Unassembled WGS sequence"/>
</dbReference>
<dbReference type="Proteomes" id="UP000434957">
    <property type="component" value="Unassembled WGS sequence"/>
</dbReference>
<dbReference type="OrthoDB" id="10499684at2759"/>
<evidence type="ECO:0000313" key="2">
    <source>
        <dbReference type="EMBL" id="KAE9037830.1"/>
    </source>
</evidence>
<sequence length="78" mass="8597">MVVMCVLVVMHCIIPLRTGGTGTMRQRNELLGNMCGLDHSVVSCRTKGTFVLDIDEKRVNISIPSNAIVTNQWCSGYL</sequence>
<accession>A0A6A3N801</accession>